<keyword evidence="1 3" id="KW-0489">Methyltransferase</keyword>
<dbReference type="EMBL" id="WBOS01000001">
    <property type="protein sequence ID" value="KAB2338508.1"/>
    <property type="molecule type" value="Genomic_DNA"/>
</dbReference>
<dbReference type="PANTHER" id="PTHR12049:SF7">
    <property type="entry name" value="PROTEIN ARGININE METHYLTRANSFERASE NDUFAF7, MITOCHONDRIAL"/>
    <property type="match status" value="1"/>
</dbReference>
<dbReference type="InterPro" id="IPR038375">
    <property type="entry name" value="NDUFAF7_sf"/>
</dbReference>
<dbReference type="OrthoDB" id="9794208at2"/>
<proteinExistence type="predicted"/>
<keyword evidence="2 3" id="KW-0808">Transferase</keyword>
<evidence type="ECO:0000313" key="3">
    <source>
        <dbReference type="EMBL" id="KAB2338508.1"/>
    </source>
</evidence>
<dbReference type="RefSeq" id="WP_151533247.1">
    <property type="nucleotide sequence ID" value="NZ_WBOS01000001.1"/>
</dbReference>
<evidence type="ECO:0000256" key="2">
    <source>
        <dbReference type="ARBA" id="ARBA00022679"/>
    </source>
</evidence>
<evidence type="ECO:0000313" key="4">
    <source>
        <dbReference type="Proteomes" id="UP000481030"/>
    </source>
</evidence>
<dbReference type="GO" id="GO:0035243">
    <property type="term" value="F:protein-arginine omega-N symmetric methyltransferase activity"/>
    <property type="evidence" value="ECO:0007669"/>
    <property type="project" value="TreeGrafter"/>
</dbReference>
<accession>A0A6L3VA04</accession>
<dbReference type="InterPro" id="IPR029063">
    <property type="entry name" value="SAM-dependent_MTases_sf"/>
</dbReference>
<evidence type="ECO:0000256" key="1">
    <source>
        <dbReference type="ARBA" id="ARBA00022603"/>
    </source>
</evidence>
<dbReference type="GO" id="GO:0032259">
    <property type="term" value="P:methylation"/>
    <property type="evidence" value="ECO:0007669"/>
    <property type="project" value="UniProtKB-KW"/>
</dbReference>
<keyword evidence="4" id="KW-1185">Reference proteome</keyword>
<protein>
    <submittedName>
        <fullName evidence="3">SAM-dependent methyltransferase</fullName>
    </submittedName>
</protein>
<dbReference type="PANTHER" id="PTHR12049">
    <property type="entry name" value="PROTEIN ARGININE METHYLTRANSFERASE NDUFAF7, MITOCHONDRIAL"/>
    <property type="match status" value="1"/>
</dbReference>
<dbReference type="Pfam" id="PF02636">
    <property type="entry name" value="Methyltransf_28"/>
    <property type="match status" value="1"/>
</dbReference>
<dbReference type="SUPFAM" id="SSF53335">
    <property type="entry name" value="S-adenosyl-L-methionine-dependent methyltransferases"/>
    <property type="match status" value="1"/>
</dbReference>
<name>A0A6L3VA04_9BACI</name>
<reference evidence="3 4" key="1">
    <citation type="journal article" date="2016" name="Antonie Van Leeuwenhoek">
        <title>Bacillus depressus sp. nov., isolated from soil of a sunflower field.</title>
        <authorList>
            <person name="Wei X."/>
            <person name="Xin D."/>
            <person name="Xin Y."/>
            <person name="Zhang H."/>
            <person name="Wang T."/>
            <person name="Zhang J."/>
        </authorList>
    </citation>
    <scope>NUCLEOTIDE SEQUENCE [LARGE SCALE GENOMIC DNA]</scope>
    <source>
        <strain evidence="3 4">BZ1</strain>
    </source>
</reference>
<comment type="caution">
    <text evidence="3">The sequence shown here is derived from an EMBL/GenBank/DDBJ whole genome shotgun (WGS) entry which is preliminary data.</text>
</comment>
<dbReference type="Proteomes" id="UP000481030">
    <property type="component" value="Unassembled WGS sequence"/>
</dbReference>
<gene>
    <name evidence="3" type="ORF">F7731_02810</name>
</gene>
<dbReference type="Gene3D" id="3.40.50.12710">
    <property type="match status" value="1"/>
</dbReference>
<sequence>MINLLKEFIMGHPLKRITYAEYMELVLYHPQYGYYMREKDKVGRKGDFITSSNIGDIYGKALAKWYFKEKNERKLPPAICEIGGGTGRFAKAFIDEWNRIGEEPIQYVLLETSPYHRKLQQEELKSYDFVKQIDDLEEIFPFEGLIFSNELFDAFPVHIIENHDGQFMEVMITIQNDQLAETIVPLNNRQISTYLAESGLKLKNKQRIEIPLSMGDMLYRMSKALSRGLVLTVDYGYTNEEWTELGRSKGSLRGYYKHQQMNNVLLHPGEMDLTSHVHFDSLIRIGKENGLNFESNWRQDEFLLTTGILEDLQDHYDPDPFSEVSKRNRAIRSLIMPSGMSASFHVFLQKKGC</sequence>
<dbReference type="AlphaFoldDB" id="A0A6L3VA04"/>
<organism evidence="3 4">
    <name type="scientific">Cytobacillus depressus</name>
    <dbReference type="NCBI Taxonomy" id="1602942"/>
    <lineage>
        <taxon>Bacteria</taxon>
        <taxon>Bacillati</taxon>
        <taxon>Bacillota</taxon>
        <taxon>Bacilli</taxon>
        <taxon>Bacillales</taxon>
        <taxon>Bacillaceae</taxon>
        <taxon>Cytobacillus</taxon>
    </lineage>
</organism>
<dbReference type="InterPro" id="IPR003788">
    <property type="entry name" value="NDUFAF7"/>
</dbReference>